<feature type="region of interest" description="Disordered" evidence="1">
    <location>
        <begin position="64"/>
        <end position="108"/>
    </location>
</feature>
<dbReference type="EMBL" id="QGKW02001911">
    <property type="protein sequence ID" value="KAF2567536.1"/>
    <property type="molecule type" value="Genomic_DNA"/>
</dbReference>
<evidence type="ECO:0000313" key="2">
    <source>
        <dbReference type="EMBL" id="KAF2567536.1"/>
    </source>
</evidence>
<organism evidence="2 3">
    <name type="scientific">Brassica cretica</name>
    <name type="common">Mustard</name>
    <dbReference type="NCBI Taxonomy" id="69181"/>
    <lineage>
        <taxon>Eukaryota</taxon>
        <taxon>Viridiplantae</taxon>
        <taxon>Streptophyta</taxon>
        <taxon>Embryophyta</taxon>
        <taxon>Tracheophyta</taxon>
        <taxon>Spermatophyta</taxon>
        <taxon>Magnoliopsida</taxon>
        <taxon>eudicotyledons</taxon>
        <taxon>Gunneridae</taxon>
        <taxon>Pentapetalae</taxon>
        <taxon>rosids</taxon>
        <taxon>malvids</taxon>
        <taxon>Brassicales</taxon>
        <taxon>Brassicaceae</taxon>
        <taxon>Brassiceae</taxon>
        <taxon>Brassica</taxon>
    </lineage>
</organism>
<evidence type="ECO:0000313" key="3">
    <source>
        <dbReference type="Proteomes" id="UP000712281"/>
    </source>
</evidence>
<gene>
    <name evidence="2" type="ORF">F2Q68_00028059</name>
</gene>
<evidence type="ECO:0000256" key="1">
    <source>
        <dbReference type="SAM" id="MobiDB-lite"/>
    </source>
</evidence>
<accession>A0A8S9IE12</accession>
<proteinExistence type="predicted"/>
<dbReference type="AlphaFoldDB" id="A0A8S9IE12"/>
<name>A0A8S9IE12_BRACR</name>
<reference evidence="2" key="1">
    <citation type="submission" date="2019-12" db="EMBL/GenBank/DDBJ databases">
        <title>Genome sequencing and annotation of Brassica cretica.</title>
        <authorList>
            <person name="Studholme D.J."/>
            <person name="Sarris P.F."/>
        </authorList>
    </citation>
    <scope>NUCLEOTIDE SEQUENCE</scope>
    <source>
        <strain evidence="2">PFS-001/15</strain>
        <tissue evidence="2">Leaf</tissue>
    </source>
</reference>
<protein>
    <submittedName>
        <fullName evidence="2">Uncharacterized protein</fullName>
    </submittedName>
</protein>
<dbReference type="Proteomes" id="UP000712281">
    <property type="component" value="Unassembled WGS sequence"/>
</dbReference>
<feature type="compositionally biased region" description="Basic and acidic residues" evidence="1">
    <location>
        <begin position="74"/>
        <end position="84"/>
    </location>
</feature>
<comment type="caution">
    <text evidence="2">The sequence shown here is derived from an EMBL/GenBank/DDBJ whole genome shotgun (WGS) entry which is preliminary data.</text>
</comment>
<sequence length="108" mass="12411">MFSTTSSFQTESSYLRSILFPNKRLYRQGRDLPLDTPLSPTTSNLAAGRFYRRRERRAAVSRRLLRTPSFTSSTDERGDGDRRCQPSSLAAENLVIDDDGMELRRSEF</sequence>